<organism evidence="3 4">
    <name type="scientific">Nocardioides ginsengisegetis</name>
    <dbReference type="NCBI Taxonomy" id="661491"/>
    <lineage>
        <taxon>Bacteria</taxon>
        <taxon>Bacillati</taxon>
        <taxon>Actinomycetota</taxon>
        <taxon>Actinomycetes</taxon>
        <taxon>Propionibacteriales</taxon>
        <taxon>Nocardioidaceae</taxon>
        <taxon>Nocardioides</taxon>
    </lineage>
</organism>
<dbReference type="Pfam" id="PF02720">
    <property type="entry name" value="DUF222"/>
    <property type="match status" value="1"/>
</dbReference>
<gene>
    <name evidence="3" type="ORF">FB382_000494</name>
</gene>
<reference evidence="3 4" key="1">
    <citation type="submission" date="2020-07" db="EMBL/GenBank/DDBJ databases">
        <title>Sequencing the genomes of 1000 actinobacteria strains.</title>
        <authorList>
            <person name="Klenk H.-P."/>
        </authorList>
    </citation>
    <scope>NUCLEOTIDE SEQUENCE [LARGE SCALE GENOMIC DNA]</scope>
    <source>
        <strain evidence="3 4">DSM 21349</strain>
    </source>
</reference>
<dbReference type="Proteomes" id="UP000580910">
    <property type="component" value="Unassembled WGS sequence"/>
</dbReference>
<sequence length="412" mass="44384">MTAMVTQPPRHQVSRAVEAMQSQLAELADVSLWSMSPDESAATLTAATRLSAQLAELEMRVAEHAKTVGVGESVGATSTSNFWAHATNQTRTAAHGKMRLAVALAARPALRTAVAAGDVLVEQARVIVDAVEVLPVEHRDEAEAMLIKFAAEHDAKALKRLGRRILELLDPEAAEAHEAKQLEDEEREAARSTKLTMTDDGHGKVHGRFTLPSAQAAMLKKALLAFAAPKHRAAVDGSVGERRPSAERMGQAFVELIERYPTKKLPKAGGVNATVVVTMDISTLMGGLKAASLDTVERITAGQARRLACEAGIIPAVLGGKSQVLDLGRKRRFHTESQRIAMAIEQGGCNAEGCDWPPGLCHCHHEIPWHLDGETSVEKGMLLCPHHHARAHDPKFTMTKQAGGKVAFTRRT</sequence>
<protein>
    <recommendedName>
        <fullName evidence="2">DUF222 domain-containing protein</fullName>
    </recommendedName>
</protein>
<dbReference type="InterPro" id="IPR003615">
    <property type="entry name" value="HNH_nuc"/>
</dbReference>
<comment type="caution">
    <text evidence="3">The sequence shown here is derived from an EMBL/GenBank/DDBJ whole genome shotgun (WGS) entry which is preliminary data.</text>
</comment>
<name>A0A7W3IX28_9ACTN</name>
<feature type="domain" description="DUF222" evidence="2">
    <location>
        <begin position="46"/>
        <end position="342"/>
    </location>
</feature>
<dbReference type="CDD" id="cd00085">
    <property type="entry name" value="HNHc"/>
    <property type="match status" value="1"/>
</dbReference>
<evidence type="ECO:0000313" key="4">
    <source>
        <dbReference type="Proteomes" id="UP000580910"/>
    </source>
</evidence>
<feature type="region of interest" description="Disordered" evidence="1">
    <location>
        <begin position="177"/>
        <end position="204"/>
    </location>
</feature>
<proteinExistence type="predicted"/>
<keyword evidence="4" id="KW-1185">Reference proteome</keyword>
<evidence type="ECO:0000256" key="1">
    <source>
        <dbReference type="SAM" id="MobiDB-lite"/>
    </source>
</evidence>
<dbReference type="AlphaFoldDB" id="A0A7W3IX28"/>
<accession>A0A7W3IX28</accession>
<dbReference type="EMBL" id="JACGXA010000001">
    <property type="protein sequence ID" value="MBA8802203.1"/>
    <property type="molecule type" value="Genomic_DNA"/>
</dbReference>
<evidence type="ECO:0000259" key="2">
    <source>
        <dbReference type="Pfam" id="PF02720"/>
    </source>
</evidence>
<dbReference type="InterPro" id="IPR003870">
    <property type="entry name" value="DUF222"/>
</dbReference>
<dbReference type="RefSeq" id="WP_182536503.1">
    <property type="nucleotide sequence ID" value="NZ_JACGXA010000001.1"/>
</dbReference>
<evidence type="ECO:0000313" key="3">
    <source>
        <dbReference type="EMBL" id="MBA8802203.1"/>
    </source>
</evidence>